<keyword evidence="7" id="KW-0804">Transcription</keyword>
<dbReference type="RefSeq" id="XP_049265556.1">
    <property type="nucleotide sequence ID" value="XM_049404620.1"/>
</dbReference>
<dbReference type="GO" id="GO:0005634">
    <property type="term" value="C:nucleus"/>
    <property type="evidence" value="ECO:0007669"/>
    <property type="project" value="UniProtKB-SubCell"/>
</dbReference>
<evidence type="ECO:0000256" key="4">
    <source>
        <dbReference type="ARBA" id="ARBA00017359"/>
    </source>
</evidence>
<name>A0A8J5QGI0_9ASCO</name>
<dbReference type="EMBL" id="JAGSYN010000050">
    <property type="protein sequence ID" value="KAG7665324.1"/>
    <property type="molecule type" value="Genomic_DNA"/>
</dbReference>
<protein>
    <recommendedName>
        <fullName evidence="4">Enhancer of translation termination 1</fullName>
    </recommendedName>
</protein>
<evidence type="ECO:0000313" key="10">
    <source>
        <dbReference type="EMBL" id="KAG7665324.1"/>
    </source>
</evidence>
<keyword evidence="11" id="KW-1185">Reference proteome</keyword>
<evidence type="ECO:0000256" key="2">
    <source>
        <dbReference type="ARBA" id="ARBA00004123"/>
    </source>
</evidence>
<comment type="similarity">
    <text evidence="3">Belongs to the ETT1 family.</text>
</comment>
<feature type="region of interest" description="Disordered" evidence="9">
    <location>
        <begin position="229"/>
        <end position="248"/>
    </location>
</feature>
<dbReference type="GO" id="GO:2000640">
    <property type="term" value="P:positive regulation of SREBP signaling pathway"/>
    <property type="evidence" value="ECO:0007669"/>
    <property type="project" value="TreeGrafter"/>
</dbReference>
<dbReference type="GO" id="GO:0006417">
    <property type="term" value="P:regulation of translation"/>
    <property type="evidence" value="ECO:0007669"/>
    <property type="project" value="UniProtKB-KW"/>
</dbReference>
<keyword evidence="8" id="KW-0539">Nucleus</keyword>
<evidence type="ECO:0000256" key="9">
    <source>
        <dbReference type="SAM" id="MobiDB-lite"/>
    </source>
</evidence>
<proteinExistence type="inferred from homology"/>
<feature type="region of interest" description="Disordered" evidence="9">
    <location>
        <begin position="1"/>
        <end position="44"/>
    </location>
</feature>
<dbReference type="Pfam" id="PF12753">
    <property type="entry name" value="Nro1"/>
    <property type="match status" value="1"/>
</dbReference>
<comment type="caution">
    <text evidence="10">The sequence shown here is derived from an EMBL/GenBank/DDBJ whole genome shotgun (WGS) entry which is preliminary data.</text>
</comment>
<evidence type="ECO:0000256" key="8">
    <source>
        <dbReference type="ARBA" id="ARBA00023242"/>
    </source>
</evidence>
<evidence type="ECO:0000313" key="11">
    <source>
        <dbReference type="Proteomes" id="UP000694255"/>
    </source>
</evidence>
<dbReference type="Proteomes" id="UP000694255">
    <property type="component" value="Unassembled WGS sequence"/>
</dbReference>
<gene>
    <name evidence="10" type="ORF">J8A68_001012</name>
</gene>
<dbReference type="PANTHER" id="PTHR28290">
    <property type="entry name" value="ENHANCER OF TRANSLATION TERMINATION 1"/>
    <property type="match status" value="1"/>
</dbReference>
<dbReference type="InterPro" id="IPR024318">
    <property type="entry name" value="Nro1/ETT1"/>
</dbReference>
<keyword evidence="5" id="KW-0810">Translation regulation</keyword>
<keyword evidence="6" id="KW-0805">Transcription regulation</keyword>
<accession>A0A8J5QGI0</accession>
<evidence type="ECO:0000256" key="1">
    <source>
        <dbReference type="ARBA" id="ARBA00003395"/>
    </source>
</evidence>
<reference evidence="10 11" key="1">
    <citation type="journal article" date="2021" name="DNA Res.">
        <title>Genome analysis of Candida subhashii reveals its hybrid nature and dual mitochondrial genome conformations.</title>
        <authorList>
            <person name="Mixao V."/>
            <person name="Hegedusova E."/>
            <person name="Saus E."/>
            <person name="Pryszcz L.P."/>
            <person name="Cillingova A."/>
            <person name="Nosek J."/>
            <person name="Gabaldon T."/>
        </authorList>
    </citation>
    <scope>NUCLEOTIDE SEQUENCE [LARGE SCALE GENOMIC DNA]</scope>
    <source>
        <strain evidence="10 11">CBS 10753</strain>
    </source>
</reference>
<dbReference type="GeneID" id="73467813"/>
<dbReference type="PANTHER" id="PTHR28290:SF1">
    <property type="entry name" value="ENHANCER OF TRANSLATION TERMINATION 1"/>
    <property type="match status" value="1"/>
</dbReference>
<sequence length="414" mass="47431">MAKRPLGLGKAAKAKKQKKSSTDPSTTTTSTIDEQPEASNELTVELSEEVDPNDEFAQLKALHATYAKSDKDNQLVLNGIIHECDRLLRNTKEDISKIPDYFHAIYAISLSELARFHTDEIDKVKEFFGAGLERVELGLEKYKDSIALAFAKARILLNRLPLEFVSQLEVDSTGEGLDKLLDEALDVYEQGEQKADELKEYDLFNEDNLDFLSALDDFLDIVDNFGKDIMEGEDDDDEDDEEDEVELSPEHPLYNIRNEDKYNQWWRDHTETYLKNIDKQTKKEEVEVLRREVCKRLGQSYLQEAEIPSSVFTTLTYDEGFQDEEELHGLTKDEAGKISKELISKALEYLKQAEDKEEPQSWVDIAEAMISLGNLYELDSEEQENLYTEAEKILNKANNITNGKYTDVLENLLQ</sequence>
<dbReference type="OrthoDB" id="5598057at2759"/>
<evidence type="ECO:0000256" key="6">
    <source>
        <dbReference type="ARBA" id="ARBA00023015"/>
    </source>
</evidence>
<organism evidence="10 11">
    <name type="scientific">[Candida] subhashii</name>
    <dbReference type="NCBI Taxonomy" id="561895"/>
    <lineage>
        <taxon>Eukaryota</taxon>
        <taxon>Fungi</taxon>
        <taxon>Dikarya</taxon>
        <taxon>Ascomycota</taxon>
        <taxon>Saccharomycotina</taxon>
        <taxon>Pichiomycetes</taxon>
        <taxon>Debaryomycetaceae</taxon>
        <taxon>Spathaspora</taxon>
    </lineage>
</organism>
<comment type="function">
    <text evidence="1">Required for correct translation termination and probably involved in regulation of hypoxic gene expression.</text>
</comment>
<comment type="subcellular location">
    <subcellularLocation>
        <location evidence="2">Nucleus</location>
    </subcellularLocation>
</comment>
<evidence type="ECO:0000256" key="3">
    <source>
        <dbReference type="ARBA" id="ARBA00007273"/>
    </source>
</evidence>
<dbReference type="AlphaFoldDB" id="A0A8J5QGI0"/>
<evidence type="ECO:0000256" key="5">
    <source>
        <dbReference type="ARBA" id="ARBA00022845"/>
    </source>
</evidence>
<evidence type="ECO:0000256" key="7">
    <source>
        <dbReference type="ARBA" id="ARBA00023163"/>
    </source>
</evidence>
<feature type="compositionally biased region" description="Low complexity" evidence="9">
    <location>
        <begin position="22"/>
        <end position="31"/>
    </location>
</feature>
<feature type="compositionally biased region" description="Acidic residues" evidence="9">
    <location>
        <begin position="231"/>
        <end position="247"/>
    </location>
</feature>